<dbReference type="InterPro" id="IPR012334">
    <property type="entry name" value="Pectin_lyas_fold"/>
</dbReference>
<feature type="chain" id="PRO_5040459277" description="Right handed beta helix domain-containing protein" evidence="1">
    <location>
        <begin position="22"/>
        <end position="375"/>
    </location>
</feature>
<organism evidence="3 4">
    <name type="scientific">Flavobacterium panici</name>
    <dbReference type="NCBI Taxonomy" id="2654843"/>
    <lineage>
        <taxon>Bacteria</taxon>
        <taxon>Pseudomonadati</taxon>
        <taxon>Bacteroidota</taxon>
        <taxon>Flavobacteriia</taxon>
        <taxon>Flavobacteriales</taxon>
        <taxon>Flavobacteriaceae</taxon>
        <taxon>Flavobacterium</taxon>
    </lineage>
</organism>
<dbReference type="SUPFAM" id="SSF51126">
    <property type="entry name" value="Pectin lyase-like"/>
    <property type="match status" value="1"/>
</dbReference>
<sequence length="375" mass="42256">MNKLILLLVLLFFVSCNSQQKKELDFKYRNVKTTHIATIPLVAKSKIKYSKLENYLPKNYVQDGSVDYGTYLQKGIDENSFVEFPNFPILIGENGLTLKSNSILLFKSKSKLILKSNSLSNYHILDLKNIENVQIYNPKLIGERYEHTGVKGEWGMGINILSSKNISIYNPEIKNCWGDGIYISKVSDIESENIIVKGGIIDNNRRNGISIISGKKIDISNIVLSNTNGTLPMAGIDIEPNTNDDVLESINLKKIKTFNNADAGVAIILLNMIGKNHKNVSINIDSHIDYFSKTSFLMGGNRLSYPESIKVLGGFINVTNSNWNDSQNKLLMASDFKYIPKYKFSNLKISTNGKLDTKETELRKKQLRERVISVN</sequence>
<evidence type="ECO:0000256" key="1">
    <source>
        <dbReference type="SAM" id="SignalP"/>
    </source>
</evidence>
<evidence type="ECO:0000313" key="3">
    <source>
        <dbReference type="EMBL" id="CAC9976407.1"/>
    </source>
</evidence>
<reference evidence="3 4" key="1">
    <citation type="submission" date="2020-06" db="EMBL/GenBank/DDBJ databases">
        <authorList>
            <person name="Criscuolo A."/>
        </authorList>
    </citation>
    <scope>NUCLEOTIDE SEQUENCE [LARGE SCALE GENOMIC DNA]</scope>
    <source>
        <strain evidence="3">PXU-55</strain>
    </source>
</reference>
<keyword evidence="4" id="KW-1185">Reference proteome</keyword>
<dbReference type="Gene3D" id="2.160.20.10">
    <property type="entry name" value="Single-stranded right-handed beta-helix, Pectin lyase-like"/>
    <property type="match status" value="1"/>
</dbReference>
<dbReference type="InterPro" id="IPR039448">
    <property type="entry name" value="Beta_helix"/>
</dbReference>
<comment type="caution">
    <text evidence="3">The sequence shown here is derived from an EMBL/GenBank/DDBJ whole genome shotgun (WGS) entry which is preliminary data.</text>
</comment>
<dbReference type="RefSeq" id="WP_180860958.1">
    <property type="nucleotide sequence ID" value="NZ_CAIJDE010000062.1"/>
</dbReference>
<protein>
    <recommendedName>
        <fullName evidence="2">Right handed beta helix domain-containing protein</fullName>
    </recommendedName>
</protein>
<accession>A0A9N8J7H2</accession>
<dbReference type="Proteomes" id="UP000533639">
    <property type="component" value="Unassembled WGS sequence"/>
</dbReference>
<feature type="signal peptide" evidence="1">
    <location>
        <begin position="1"/>
        <end position="21"/>
    </location>
</feature>
<dbReference type="InterPro" id="IPR011050">
    <property type="entry name" value="Pectin_lyase_fold/virulence"/>
</dbReference>
<feature type="domain" description="Right handed beta helix" evidence="2">
    <location>
        <begin position="104"/>
        <end position="228"/>
    </location>
</feature>
<dbReference type="Pfam" id="PF13229">
    <property type="entry name" value="Beta_helix"/>
    <property type="match status" value="1"/>
</dbReference>
<name>A0A9N8J7H2_9FLAO</name>
<evidence type="ECO:0000313" key="4">
    <source>
        <dbReference type="Proteomes" id="UP000533639"/>
    </source>
</evidence>
<dbReference type="PROSITE" id="PS51257">
    <property type="entry name" value="PROKAR_LIPOPROTEIN"/>
    <property type="match status" value="1"/>
</dbReference>
<dbReference type="SMART" id="SM00710">
    <property type="entry name" value="PbH1"/>
    <property type="match status" value="3"/>
</dbReference>
<dbReference type="EMBL" id="CAIJDE010000062">
    <property type="protein sequence ID" value="CAC9976407.1"/>
    <property type="molecule type" value="Genomic_DNA"/>
</dbReference>
<keyword evidence="1" id="KW-0732">Signal</keyword>
<evidence type="ECO:0000259" key="2">
    <source>
        <dbReference type="Pfam" id="PF13229"/>
    </source>
</evidence>
<proteinExistence type="predicted"/>
<gene>
    <name evidence="3" type="ORF">FLAPXU55_04133</name>
</gene>
<dbReference type="AlphaFoldDB" id="A0A9N8J7H2"/>
<dbReference type="InterPro" id="IPR006626">
    <property type="entry name" value="PbH1"/>
</dbReference>